<keyword evidence="2" id="KW-0808">Transferase</keyword>
<sequence length="238" mass="27072">MVMEKAECSLTSHFRRQAIIQPDFHQQVMLGVLKALQYLHQNGISHGDIDPQNILVRRKDGAPENYIGAEDIRLCDFGLAHSISNPIGHYGGRKDGFMAPELVLKDHVHDHAKADMWSLGCTMVAMETGGFPLNWYEHYSEKHTRTEEFLAAVEDNVKTLRQTWLPADPGEAQMLEFDFLVNPLLQIDVGSRVSSTEALNHPWFQFKSYPPPIYVVSEEDLEELARLGVKRVRMPLYG</sequence>
<evidence type="ECO:0000259" key="1">
    <source>
        <dbReference type="PROSITE" id="PS50011"/>
    </source>
</evidence>
<keyword evidence="3" id="KW-1185">Reference proteome</keyword>
<dbReference type="InterPro" id="IPR011009">
    <property type="entry name" value="Kinase-like_dom_sf"/>
</dbReference>
<dbReference type="Pfam" id="PF00069">
    <property type="entry name" value="Pkinase"/>
    <property type="match status" value="1"/>
</dbReference>
<accession>A0A9N8H6J0</accession>
<dbReference type="Proteomes" id="UP001153069">
    <property type="component" value="Unassembled WGS sequence"/>
</dbReference>
<organism evidence="2 3">
    <name type="scientific">Seminavis robusta</name>
    <dbReference type="NCBI Taxonomy" id="568900"/>
    <lineage>
        <taxon>Eukaryota</taxon>
        <taxon>Sar</taxon>
        <taxon>Stramenopiles</taxon>
        <taxon>Ochrophyta</taxon>
        <taxon>Bacillariophyta</taxon>
        <taxon>Bacillariophyceae</taxon>
        <taxon>Bacillariophycidae</taxon>
        <taxon>Naviculales</taxon>
        <taxon>Naviculaceae</taxon>
        <taxon>Seminavis</taxon>
    </lineage>
</organism>
<dbReference type="PANTHER" id="PTHR44167:SF24">
    <property type="entry name" value="SERINE_THREONINE-PROTEIN KINASE CHK2"/>
    <property type="match status" value="1"/>
</dbReference>
<dbReference type="InterPro" id="IPR000719">
    <property type="entry name" value="Prot_kinase_dom"/>
</dbReference>
<reference evidence="2" key="1">
    <citation type="submission" date="2020-06" db="EMBL/GenBank/DDBJ databases">
        <authorList>
            <consortium name="Plant Systems Biology data submission"/>
        </authorList>
    </citation>
    <scope>NUCLEOTIDE SEQUENCE</scope>
    <source>
        <strain evidence="2">D6</strain>
    </source>
</reference>
<dbReference type="Gene3D" id="1.10.510.10">
    <property type="entry name" value="Transferase(Phosphotransferase) domain 1"/>
    <property type="match status" value="1"/>
</dbReference>
<proteinExistence type="predicted"/>
<gene>
    <name evidence="2" type="ORF">SEMRO_173_G076190.1</name>
</gene>
<feature type="domain" description="Protein kinase" evidence="1">
    <location>
        <begin position="1"/>
        <end position="204"/>
    </location>
</feature>
<dbReference type="SUPFAM" id="SSF56112">
    <property type="entry name" value="Protein kinase-like (PK-like)"/>
    <property type="match status" value="1"/>
</dbReference>
<dbReference type="PROSITE" id="PS50011">
    <property type="entry name" value="PROTEIN_KINASE_DOM"/>
    <property type="match status" value="1"/>
</dbReference>
<dbReference type="OrthoDB" id="266718at2759"/>
<keyword evidence="2" id="KW-0418">Kinase</keyword>
<dbReference type="GO" id="GO:0044773">
    <property type="term" value="P:mitotic DNA damage checkpoint signaling"/>
    <property type="evidence" value="ECO:0007669"/>
    <property type="project" value="TreeGrafter"/>
</dbReference>
<dbReference type="EMBL" id="CAICTM010000172">
    <property type="protein sequence ID" value="CAB9503663.1"/>
    <property type="molecule type" value="Genomic_DNA"/>
</dbReference>
<dbReference type="GO" id="GO:0005634">
    <property type="term" value="C:nucleus"/>
    <property type="evidence" value="ECO:0007669"/>
    <property type="project" value="TreeGrafter"/>
</dbReference>
<evidence type="ECO:0000313" key="3">
    <source>
        <dbReference type="Proteomes" id="UP001153069"/>
    </source>
</evidence>
<comment type="caution">
    <text evidence="2">The sequence shown here is derived from an EMBL/GenBank/DDBJ whole genome shotgun (WGS) entry which is preliminary data.</text>
</comment>
<dbReference type="SMART" id="SM00220">
    <property type="entry name" value="S_TKc"/>
    <property type="match status" value="1"/>
</dbReference>
<dbReference type="GO" id="GO:0004674">
    <property type="term" value="F:protein serine/threonine kinase activity"/>
    <property type="evidence" value="ECO:0007669"/>
    <property type="project" value="TreeGrafter"/>
</dbReference>
<name>A0A9N8H6J0_9STRA</name>
<dbReference type="PANTHER" id="PTHR44167">
    <property type="entry name" value="OVARIAN-SPECIFIC SERINE/THREONINE-PROTEIN KINASE LOK-RELATED"/>
    <property type="match status" value="1"/>
</dbReference>
<protein>
    <submittedName>
        <fullName evidence="2">Mitogen-activated protein kinase HOG1</fullName>
    </submittedName>
</protein>
<evidence type="ECO:0000313" key="2">
    <source>
        <dbReference type="EMBL" id="CAB9503663.1"/>
    </source>
</evidence>
<dbReference type="AlphaFoldDB" id="A0A9N8H6J0"/>
<dbReference type="GO" id="GO:0005524">
    <property type="term" value="F:ATP binding"/>
    <property type="evidence" value="ECO:0007669"/>
    <property type="project" value="InterPro"/>
</dbReference>